<proteinExistence type="inferred from homology"/>
<dbReference type="SUPFAM" id="SSF54001">
    <property type="entry name" value="Cysteine proteinases"/>
    <property type="match status" value="1"/>
</dbReference>
<dbReference type="EMBL" id="QJNS01000114">
    <property type="protein sequence ID" value="RYO86520.1"/>
    <property type="molecule type" value="Genomic_DNA"/>
</dbReference>
<feature type="compositionally biased region" description="Polar residues" evidence="6">
    <location>
        <begin position="305"/>
        <end position="320"/>
    </location>
</feature>
<dbReference type="PROSITE" id="PS50600">
    <property type="entry name" value="ULP_PROTEASE"/>
    <property type="match status" value="1"/>
</dbReference>
<organism evidence="8 9">
    <name type="scientific">Monosporascus cannonballus</name>
    <dbReference type="NCBI Taxonomy" id="155416"/>
    <lineage>
        <taxon>Eukaryota</taxon>
        <taxon>Fungi</taxon>
        <taxon>Dikarya</taxon>
        <taxon>Ascomycota</taxon>
        <taxon>Pezizomycotina</taxon>
        <taxon>Sordariomycetes</taxon>
        <taxon>Xylariomycetidae</taxon>
        <taxon>Xylariales</taxon>
        <taxon>Xylariales incertae sedis</taxon>
        <taxon>Monosporascus</taxon>
    </lineage>
</organism>
<evidence type="ECO:0000256" key="2">
    <source>
        <dbReference type="ARBA" id="ARBA00022670"/>
    </source>
</evidence>
<feature type="compositionally biased region" description="Polar residues" evidence="6">
    <location>
        <begin position="204"/>
        <end position="225"/>
    </location>
</feature>
<protein>
    <recommendedName>
        <fullName evidence="7">Ubiquitin-like protease family profile domain-containing protein</fullName>
    </recommendedName>
</protein>
<feature type="region of interest" description="Disordered" evidence="6">
    <location>
        <begin position="283"/>
        <end position="384"/>
    </location>
</feature>
<keyword evidence="3" id="KW-0378">Hydrolase</keyword>
<evidence type="ECO:0000256" key="6">
    <source>
        <dbReference type="SAM" id="MobiDB-lite"/>
    </source>
</evidence>
<dbReference type="Proteomes" id="UP000294003">
    <property type="component" value="Unassembled WGS sequence"/>
</dbReference>
<comment type="similarity">
    <text evidence="1">Belongs to the peptidase C48 family.</text>
</comment>
<dbReference type="Gene3D" id="3.40.395.10">
    <property type="entry name" value="Adenoviral Proteinase, Chain A"/>
    <property type="match status" value="1"/>
</dbReference>
<dbReference type="InterPro" id="IPR003653">
    <property type="entry name" value="Peptidase_C48_C"/>
</dbReference>
<evidence type="ECO:0000313" key="8">
    <source>
        <dbReference type="EMBL" id="RYO86520.1"/>
    </source>
</evidence>
<dbReference type="InterPro" id="IPR038765">
    <property type="entry name" value="Papain-like_cys_pep_sf"/>
</dbReference>
<gene>
    <name evidence="8" type="ORF">DL762_004712</name>
</gene>
<dbReference type="PANTHER" id="PTHR12606:SF141">
    <property type="entry name" value="GH15225P-RELATED"/>
    <property type="match status" value="1"/>
</dbReference>
<keyword evidence="2" id="KW-0645">Protease</keyword>
<evidence type="ECO:0000256" key="3">
    <source>
        <dbReference type="ARBA" id="ARBA00022801"/>
    </source>
</evidence>
<comment type="caution">
    <text evidence="8">The sequence shown here is derived from an EMBL/GenBank/DDBJ whole genome shotgun (WGS) entry which is preliminary data.</text>
</comment>
<evidence type="ECO:0000259" key="7">
    <source>
        <dbReference type="PROSITE" id="PS50600"/>
    </source>
</evidence>
<accession>A0ABY0H833</accession>
<dbReference type="PANTHER" id="PTHR12606">
    <property type="entry name" value="SENTRIN/SUMO-SPECIFIC PROTEASE"/>
    <property type="match status" value="1"/>
</dbReference>
<feature type="domain" description="Ubiquitin-like protease family profile" evidence="7">
    <location>
        <begin position="518"/>
        <end position="689"/>
    </location>
</feature>
<sequence length="728" mass="80073">MQDRLDYAAHTLGRGPFYAKHFVNCQTCRLTRLRNSIREQQKAHAKADVEYIMGGCRKVAANDKSVTIQLPNKEKPVTPFQEPGPRSRKRGYSAIDEPDIGTLPFVPAEPLPRLLRIALADNVQPSKPEPQVSPFRPGNSSLKLPLGNSTFRYPGVLPKQLSHSAVVDASRQHVAQPTPGAFPTWADSAADPDAMNIGTPPATPTVTKFPSTSARTAHSGASSSRRSPDMTSLPGAWPSWQDSDDVQNDVPNPPTRGTTGVTPFGRIFSTLTHLCAHVFGKGFRTTSNIPDDGGPESSKRIRISPQESPATPYSEPSSSHRPSRGDSAITTLASRLQSSNLISTDGIRLRPTATQQETPPPEEISPSPRALPKRTRKSLGTPKYSNLTELFDREEEISLPGLVPTRLSPSSGKVDELDGQRNERLRAAEEFRIAKQRAREAEERARAAKERARVEKERRIAEERARAELEALYGKSLTSLGLRRPKGALITPLSSEWDKKARATVHNGVAKVPNPEGTEVSSHDFAKLVPNSAWLNDNIIQAVLALLAHEINDSAGVVLKKNAPKCVALSPLFWQHICAKGASGSDRRLKRTWGATPENFFEIDTFLLPINHGSHWTVIVIRPSRRTIAYVDSFHSRGSRELGTAFNFLKGFLGSRYNEDEWQTVQYTVPRQTNSYDCGILVITNSIYLALGIDPSTYSQADMPLMRLRMAAMLLNGGFKGDFSLMAL</sequence>
<evidence type="ECO:0000256" key="5">
    <source>
        <dbReference type="SAM" id="Coils"/>
    </source>
</evidence>
<feature type="region of interest" description="Disordered" evidence="6">
    <location>
        <begin position="177"/>
        <end position="262"/>
    </location>
</feature>
<feature type="coiled-coil region" evidence="5">
    <location>
        <begin position="424"/>
        <end position="471"/>
    </location>
</feature>
<evidence type="ECO:0000256" key="1">
    <source>
        <dbReference type="ARBA" id="ARBA00005234"/>
    </source>
</evidence>
<keyword evidence="9" id="KW-1185">Reference proteome</keyword>
<keyword evidence="4" id="KW-0788">Thiol protease</keyword>
<evidence type="ECO:0000313" key="9">
    <source>
        <dbReference type="Proteomes" id="UP000294003"/>
    </source>
</evidence>
<keyword evidence="5" id="KW-0175">Coiled coil</keyword>
<feature type="region of interest" description="Disordered" evidence="6">
    <location>
        <begin position="74"/>
        <end position="96"/>
    </location>
</feature>
<name>A0ABY0H833_9PEZI</name>
<dbReference type="Pfam" id="PF02902">
    <property type="entry name" value="Peptidase_C48"/>
    <property type="match status" value="1"/>
</dbReference>
<feature type="compositionally biased region" description="Polar residues" evidence="6">
    <location>
        <begin position="328"/>
        <end position="343"/>
    </location>
</feature>
<reference evidence="8 9" key="1">
    <citation type="submission" date="2018-06" db="EMBL/GenBank/DDBJ databases">
        <title>Complete Genomes of Monosporascus.</title>
        <authorList>
            <person name="Robinson A.J."/>
            <person name="Natvig D.O."/>
        </authorList>
    </citation>
    <scope>NUCLEOTIDE SEQUENCE [LARGE SCALE GENOMIC DNA]</scope>
    <source>
        <strain evidence="8 9">CBS 609.92</strain>
    </source>
</reference>
<evidence type="ECO:0000256" key="4">
    <source>
        <dbReference type="ARBA" id="ARBA00022807"/>
    </source>
</evidence>